<protein>
    <recommendedName>
        <fullName evidence="4">Transposase</fullName>
    </recommendedName>
</protein>
<dbReference type="EMBL" id="BIMW01000079">
    <property type="protein sequence ID" value="GCE93797.1"/>
    <property type="molecule type" value="Genomic_DNA"/>
</dbReference>
<keyword evidence="3" id="KW-1185">Reference proteome</keyword>
<accession>A0A5M3T4K9</accession>
<sequence>MWNFVNPPNFGPKNTRASRRNLPESLCPKLVSVSTALLALGSYNLSRS</sequence>
<proteinExistence type="predicted"/>
<evidence type="ECO:0000256" key="1">
    <source>
        <dbReference type="SAM" id="MobiDB-lite"/>
    </source>
</evidence>
<feature type="region of interest" description="Disordered" evidence="1">
    <location>
        <begin position="1"/>
        <end position="21"/>
    </location>
</feature>
<gene>
    <name evidence="2" type="ORF">NIES46_18490</name>
</gene>
<comment type="caution">
    <text evidence="2">The sequence shown here is derived from an EMBL/GenBank/DDBJ whole genome shotgun (WGS) entry which is preliminary data.</text>
</comment>
<evidence type="ECO:0000313" key="3">
    <source>
        <dbReference type="Proteomes" id="UP000326169"/>
    </source>
</evidence>
<organism evidence="2 3">
    <name type="scientific">Limnospira platensis NIES-46</name>
    <dbReference type="NCBI Taxonomy" id="1236695"/>
    <lineage>
        <taxon>Bacteria</taxon>
        <taxon>Bacillati</taxon>
        <taxon>Cyanobacteriota</taxon>
        <taxon>Cyanophyceae</taxon>
        <taxon>Oscillatoriophycideae</taxon>
        <taxon>Oscillatoriales</taxon>
        <taxon>Sirenicapillariaceae</taxon>
        <taxon>Limnospira</taxon>
    </lineage>
</organism>
<dbReference type="Proteomes" id="UP000326169">
    <property type="component" value="Unassembled WGS sequence"/>
</dbReference>
<reference evidence="2 3" key="1">
    <citation type="journal article" date="2019" name="J Genomics">
        <title>The Draft Genome of a Hydrogen-producing Cyanobacterium, Arthrospira platensis NIES-46.</title>
        <authorList>
            <person name="Suzuki S."/>
            <person name="Yamaguchi H."/>
            <person name="Kawachi M."/>
        </authorList>
    </citation>
    <scope>NUCLEOTIDE SEQUENCE [LARGE SCALE GENOMIC DNA]</scope>
    <source>
        <strain evidence="2 3">NIES-46</strain>
    </source>
</reference>
<evidence type="ECO:0008006" key="4">
    <source>
        <dbReference type="Google" id="ProtNLM"/>
    </source>
</evidence>
<name>A0A5M3T4K9_LIMPL</name>
<evidence type="ECO:0000313" key="2">
    <source>
        <dbReference type="EMBL" id="GCE93797.1"/>
    </source>
</evidence>